<proteinExistence type="predicted"/>
<dbReference type="Gene3D" id="3.40.630.30">
    <property type="match status" value="1"/>
</dbReference>
<dbReference type="SMART" id="SM00382">
    <property type="entry name" value="AAA"/>
    <property type="match status" value="1"/>
</dbReference>
<dbReference type="GO" id="GO:1904812">
    <property type="term" value="P:rRNA acetylation involved in maturation of SSU-rRNA"/>
    <property type="evidence" value="ECO:0007669"/>
    <property type="project" value="TreeGrafter"/>
</dbReference>
<dbReference type="InterPro" id="IPR003593">
    <property type="entry name" value="AAA+_ATPase"/>
</dbReference>
<evidence type="ECO:0000256" key="2">
    <source>
        <dbReference type="ARBA" id="ARBA00022741"/>
    </source>
</evidence>
<dbReference type="PANTHER" id="PTHR10925:SF5">
    <property type="entry name" value="RNA CYTIDINE ACETYLTRANSFERASE"/>
    <property type="match status" value="1"/>
</dbReference>
<dbReference type="GO" id="GO:0000049">
    <property type="term" value="F:tRNA binding"/>
    <property type="evidence" value="ECO:0007669"/>
    <property type="project" value="TreeGrafter"/>
</dbReference>
<dbReference type="GO" id="GO:0005524">
    <property type="term" value="F:ATP binding"/>
    <property type="evidence" value="ECO:0007669"/>
    <property type="project" value="UniProtKB-KW"/>
</dbReference>
<evidence type="ECO:0000256" key="4">
    <source>
        <dbReference type="ARBA" id="ARBA00023315"/>
    </source>
</evidence>
<evidence type="ECO:0000256" key="3">
    <source>
        <dbReference type="ARBA" id="ARBA00022840"/>
    </source>
</evidence>
<organism evidence="6 7">
    <name type="scientific">Psittacicella hinzii</name>
    <dbReference type="NCBI Taxonomy" id="2028575"/>
    <lineage>
        <taxon>Bacteria</taxon>
        <taxon>Pseudomonadati</taxon>
        <taxon>Pseudomonadota</taxon>
        <taxon>Gammaproteobacteria</taxon>
        <taxon>Pasteurellales</taxon>
        <taxon>Psittacicellaceae</taxon>
        <taxon>Psittacicella</taxon>
    </lineage>
</organism>
<gene>
    <name evidence="6" type="ORF">CKF58_05125</name>
</gene>
<name>A0A3A1YGA8_9GAMM</name>
<evidence type="ECO:0000313" key="6">
    <source>
        <dbReference type="EMBL" id="RIY37172.1"/>
    </source>
</evidence>
<evidence type="ECO:0000256" key="1">
    <source>
        <dbReference type="ARBA" id="ARBA00022679"/>
    </source>
</evidence>
<dbReference type="AlphaFoldDB" id="A0A3A1YGA8"/>
<keyword evidence="7" id="KW-1185">Reference proteome</keyword>
<keyword evidence="4" id="KW-0012">Acyltransferase</keyword>
<dbReference type="RefSeq" id="WP_119531643.1">
    <property type="nucleotide sequence ID" value="NZ_JBHSSP010000032.1"/>
</dbReference>
<dbReference type="Gene3D" id="3.40.50.300">
    <property type="entry name" value="P-loop containing nucleotide triphosphate hydrolases"/>
    <property type="match status" value="1"/>
</dbReference>
<keyword evidence="2" id="KW-0547">Nucleotide-binding</keyword>
<comment type="caution">
    <text evidence="6">The sequence shown here is derived from an EMBL/GenBank/DDBJ whole genome shotgun (WGS) entry which is preliminary data.</text>
</comment>
<dbReference type="InterPro" id="IPR032672">
    <property type="entry name" value="TmcA/NAT10/Kre33"/>
</dbReference>
<dbReference type="SUPFAM" id="SSF55729">
    <property type="entry name" value="Acyl-CoA N-acyltransferases (Nat)"/>
    <property type="match status" value="1"/>
</dbReference>
<dbReference type="OrthoDB" id="5578851at2"/>
<dbReference type="EMBL" id="NRJG01000092">
    <property type="protein sequence ID" value="RIY37172.1"/>
    <property type="molecule type" value="Genomic_DNA"/>
</dbReference>
<dbReference type="PANTHER" id="PTHR10925">
    <property type="entry name" value="N-ACETYLTRANSFERASE 10"/>
    <property type="match status" value="1"/>
</dbReference>
<dbReference type="SUPFAM" id="SSF52540">
    <property type="entry name" value="P-loop containing nucleoside triphosphate hydrolases"/>
    <property type="match status" value="1"/>
</dbReference>
<evidence type="ECO:0000313" key="7">
    <source>
        <dbReference type="Proteomes" id="UP000265916"/>
    </source>
</evidence>
<keyword evidence="3" id="KW-0067">ATP-binding</keyword>
<dbReference type="Proteomes" id="UP000265916">
    <property type="component" value="Unassembled WGS sequence"/>
</dbReference>
<evidence type="ECO:0000259" key="5">
    <source>
        <dbReference type="SMART" id="SM00382"/>
    </source>
</evidence>
<protein>
    <recommendedName>
        <fullName evidence="5">AAA+ ATPase domain-containing protein</fullName>
    </recommendedName>
</protein>
<dbReference type="InterPro" id="IPR016181">
    <property type="entry name" value="Acyl_CoA_acyltransferase"/>
</dbReference>
<dbReference type="InterPro" id="IPR007807">
    <property type="entry name" value="TcmA/NAT10_helicase"/>
</dbReference>
<sequence>MTELPKLSALQNYQARHLIVQDYATFTNAAAKANNAQALKESNVGKQDLKLKVAKEKTIEKGVIAEKGHITKQATVAEKVKIEIKSQSLEEQQEKYKSANEVKDISSARAVVEQQLSELMRATDISLPALWVVREVTEVLPLLSISLEAVCQSLSTQQQLAFTQVQVVNLSGQVLASYKVDKALEHEQLVATFRIILCQREQTKTLLGYNFSALVYNYFNEADLQLQQVNPILAQKQLHAHNLLHCLPALASGATAYLYFASAVLTAHSYAAYVYQTCVALASSPSQDKNQPQPVVESELEFSAGEQQAANPAYAQVLQTLSTQSTLQQKKQITILLGARGVGKTTLMLQYVQQLSAAKIPVYLTSLKKREVYAKTAALYLAPELAAQPDPSLEEGVLCIDEAAAFTQGLLSQIVQQEKFTQLVLATTLDGNESGANLGFWHKFIQQLEQLLPDVPVNVYWLTKQFRGQEQDSIQQAAQLLAGQTSIAELISFTLTYGLQNKQLSVYKVGQTCEPLVVAEFQANNVVVDSSKQQNRDLSLLGAHKQLVDYKRKLPVDYRIEKLTTFKQKQEFFALAYLTHYRAQVQDFATALDLEQELYGVYVDEQLIAGVHLIPEHLDQTYFSDLYPAVCQGTRLPPGNMALQTLVTHYGFKPQALEVGAMRISRIFVHPVYRNSGLAQELVAFVQQKYSYLAVMYSYAQGLARFWQDLGFKPLWLSRGLNKTTGQVNQLLFWTCDKENQICLEAYASLHNSIVQLYTELSNLRASSNLAQELLISNHNSSINNSSSNKPHLLNLADNYSSAQVQAYATYPCQTSADLEVILEQITSYYTSNSSAGLRLKALVVQISSLLMSNPAMAHNLTYLATLYATKQYPLKAFKADSVVIAQSCLNLFKSEYA</sequence>
<dbReference type="CDD" id="cd04301">
    <property type="entry name" value="NAT_SF"/>
    <property type="match status" value="1"/>
</dbReference>
<keyword evidence="1" id="KW-0808">Transferase</keyword>
<dbReference type="GO" id="GO:1990883">
    <property type="term" value="F:18S rRNA cytidine N-acetyltransferase activity"/>
    <property type="evidence" value="ECO:0007669"/>
    <property type="project" value="TreeGrafter"/>
</dbReference>
<dbReference type="InterPro" id="IPR027417">
    <property type="entry name" value="P-loop_NTPase"/>
</dbReference>
<reference evidence="6 7" key="1">
    <citation type="submission" date="2017-08" db="EMBL/GenBank/DDBJ databases">
        <title>Reclassification of Bisgaard taxon 37 and 44.</title>
        <authorList>
            <person name="Christensen H."/>
        </authorList>
    </citation>
    <scope>NUCLEOTIDE SEQUENCE [LARGE SCALE GENOMIC DNA]</scope>
    <source>
        <strain evidence="6 7">111</strain>
    </source>
</reference>
<accession>A0A3A1YGA8</accession>
<feature type="domain" description="AAA+ ATPase" evidence="5">
    <location>
        <begin position="330"/>
        <end position="454"/>
    </location>
</feature>
<dbReference type="Pfam" id="PF05127">
    <property type="entry name" value="NAT10_TcmA_helicase"/>
    <property type="match status" value="1"/>
</dbReference>